<proteinExistence type="predicted"/>
<feature type="region of interest" description="Disordered" evidence="1">
    <location>
        <begin position="1"/>
        <end position="75"/>
    </location>
</feature>
<name>A0A918UA31_9ACTN</name>
<evidence type="ECO:0000313" key="3">
    <source>
        <dbReference type="Proteomes" id="UP000619244"/>
    </source>
</evidence>
<reference evidence="2" key="1">
    <citation type="journal article" date="2014" name="Int. J. Syst. Evol. Microbiol.">
        <title>Complete genome sequence of Corynebacterium casei LMG S-19264T (=DSM 44701T), isolated from a smear-ripened cheese.</title>
        <authorList>
            <consortium name="US DOE Joint Genome Institute (JGI-PGF)"/>
            <person name="Walter F."/>
            <person name="Albersmeier A."/>
            <person name="Kalinowski J."/>
            <person name="Ruckert C."/>
        </authorList>
    </citation>
    <scope>NUCLEOTIDE SEQUENCE</scope>
    <source>
        <strain evidence="2">JCM 4790</strain>
    </source>
</reference>
<reference evidence="2" key="2">
    <citation type="submission" date="2020-09" db="EMBL/GenBank/DDBJ databases">
        <authorList>
            <person name="Sun Q."/>
            <person name="Ohkuma M."/>
        </authorList>
    </citation>
    <scope>NUCLEOTIDE SEQUENCE</scope>
    <source>
        <strain evidence="2">JCM 4790</strain>
    </source>
</reference>
<sequence>MRRVLLQDVQSGQHRPGGEKEGGEARVRPAGQLPRLRLARGRERGQLKGTVGAAGQQQLTGGGQDPAYFRGAGQDGFRDGCRVPIPWTREGSSYGFGDGGSRLPQPAEWAELSVEAQTGVPG</sequence>
<accession>A0A918UA31</accession>
<evidence type="ECO:0008006" key="4">
    <source>
        <dbReference type="Google" id="ProtNLM"/>
    </source>
</evidence>
<evidence type="ECO:0000256" key="1">
    <source>
        <dbReference type="SAM" id="MobiDB-lite"/>
    </source>
</evidence>
<evidence type="ECO:0000313" key="2">
    <source>
        <dbReference type="EMBL" id="GGY14828.1"/>
    </source>
</evidence>
<dbReference type="AlphaFoldDB" id="A0A918UA31"/>
<protein>
    <recommendedName>
        <fullName evidence="4">Alpha-glucosidase</fullName>
    </recommendedName>
</protein>
<feature type="compositionally biased region" description="Low complexity" evidence="1">
    <location>
        <begin position="49"/>
        <end position="59"/>
    </location>
</feature>
<keyword evidence="3" id="KW-1185">Reference proteome</keyword>
<gene>
    <name evidence="2" type="ORF">GCM10010358_78600</name>
</gene>
<feature type="compositionally biased region" description="Basic and acidic residues" evidence="1">
    <location>
        <begin position="16"/>
        <end position="27"/>
    </location>
</feature>
<dbReference type="Gene3D" id="3.20.20.80">
    <property type="entry name" value="Glycosidases"/>
    <property type="match status" value="1"/>
</dbReference>
<dbReference type="Proteomes" id="UP000619244">
    <property type="component" value="Unassembled WGS sequence"/>
</dbReference>
<organism evidence="2 3">
    <name type="scientific">Streptomyces minutiscleroticus</name>
    <dbReference type="NCBI Taxonomy" id="68238"/>
    <lineage>
        <taxon>Bacteria</taxon>
        <taxon>Bacillati</taxon>
        <taxon>Actinomycetota</taxon>
        <taxon>Actinomycetes</taxon>
        <taxon>Kitasatosporales</taxon>
        <taxon>Streptomycetaceae</taxon>
        <taxon>Streptomyces</taxon>
    </lineage>
</organism>
<comment type="caution">
    <text evidence="2">The sequence shown here is derived from an EMBL/GenBank/DDBJ whole genome shotgun (WGS) entry which is preliminary data.</text>
</comment>
<dbReference type="EMBL" id="BMVU01000097">
    <property type="protein sequence ID" value="GGY14828.1"/>
    <property type="molecule type" value="Genomic_DNA"/>
</dbReference>